<dbReference type="InterPro" id="IPR003673">
    <property type="entry name" value="CoA-Trfase_fam_III"/>
</dbReference>
<evidence type="ECO:0000313" key="2">
    <source>
        <dbReference type="EMBL" id="SVC95507.1"/>
    </source>
</evidence>
<dbReference type="Gene3D" id="3.40.50.10540">
    <property type="entry name" value="Crotonobetainyl-coa:carnitine coa-transferase, domain 1"/>
    <property type="match status" value="1"/>
</dbReference>
<proteinExistence type="predicted"/>
<dbReference type="AlphaFoldDB" id="A0A382RED6"/>
<dbReference type="InterPro" id="IPR050483">
    <property type="entry name" value="CoA-transferase_III_domain"/>
</dbReference>
<dbReference type="EMBL" id="UINC01120800">
    <property type="protein sequence ID" value="SVC95507.1"/>
    <property type="molecule type" value="Genomic_DNA"/>
</dbReference>
<dbReference type="PANTHER" id="PTHR48207:SF3">
    <property type="entry name" value="SUCCINATE--HYDROXYMETHYLGLUTARATE COA-TRANSFERASE"/>
    <property type="match status" value="1"/>
</dbReference>
<accession>A0A382RED6</accession>
<dbReference type="InterPro" id="IPR044855">
    <property type="entry name" value="CoA-Trfase_III_dom3_sf"/>
</dbReference>
<sequence>MEEGSLQGIRVIDLTRVLAGPWASQLLADYGADVIKVEQPTRGDDTRSWGPPWLRDQTGRDTNDSAYYLAANRNKRSIAVDLSRSEGAQLIKKLVVNADVLMENFRVGTMGRFGLAYSELRSLNPALIFCSVSAYGQDSSRSDQPGYDAIMQASGGLMSITGESGGTPQKVGVAVSDIMAGMYAVTGILSALVSRGTTGTGQHIDVSLYDSQVAWLANQNMNHLIGNETPGRLGTSHPNLVPYQSFSTLDGHLVLAIGTDRQ</sequence>
<dbReference type="GO" id="GO:0008410">
    <property type="term" value="F:CoA-transferase activity"/>
    <property type="evidence" value="ECO:0007669"/>
    <property type="project" value="TreeGrafter"/>
</dbReference>
<dbReference type="InterPro" id="IPR023606">
    <property type="entry name" value="CoA-Trfase_III_dom_1_sf"/>
</dbReference>
<keyword evidence="1" id="KW-0808">Transferase</keyword>
<dbReference type="PANTHER" id="PTHR48207">
    <property type="entry name" value="SUCCINATE--HYDROXYMETHYLGLUTARATE COA-TRANSFERASE"/>
    <property type="match status" value="1"/>
</dbReference>
<name>A0A382RED6_9ZZZZ</name>
<dbReference type="Pfam" id="PF02515">
    <property type="entry name" value="CoA_transf_3"/>
    <property type="match status" value="1"/>
</dbReference>
<evidence type="ECO:0008006" key="3">
    <source>
        <dbReference type="Google" id="ProtNLM"/>
    </source>
</evidence>
<evidence type="ECO:0000256" key="1">
    <source>
        <dbReference type="ARBA" id="ARBA00022679"/>
    </source>
</evidence>
<dbReference type="Gene3D" id="3.30.1540.10">
    <property type="entry name" value="formyl-coa transferase, domain 3"/>
    <property type="match status" value="1"/>
</dbReference>
<reference evidence="2" key="1">
    <citation type="submission" date="2018-05" db="EMBL/GenBank/DDBJ databases">
        <authorList>
            <person name="Lanie J.A."/>
            <person name="Ng W.-L."/>
            <person name="Kazmierczak K.M."/>
            <person name="Andrzejewski T.M."/>
            <person name="Davidsen T.M."/>
            <person name="Wayne K.J."/>
            <person name="Tettelin H."/>
            <person name="Glass J.I."/>
            <person name="Rusch D."/>
            <person name="Podicherti R."/>
            <person name="Tsui H.-C.T."/>
            <person name="Winkler M.E."/>
        </authorList>
    </citation>
    <scope>NUCLEOTIDE SEQUENCE</scope>
</reference>
<organism evidence="2">
    <name type="scientific">marine metagenome</name>
    <dbReference type="NCBI Taxonomy" id="408172"/>
    <lineage>
        <taxon>unclassified sequences</taxon>
        <taxon>metagenomes</taxon>
        <taxon>ecological metagenomes</taxon>
    </lineage>
</organism>
<dbReference type="SUPFAM" id="SSF89796">
    <property type="entry name" value="CoA-transferase family III (CaiB/BaiF)"/>
    <property type="match status" value="1"/>
</dbReference>
<feature type="non-terminal residue" evidence="2">
    <location>
        <position position="262"/>
    </location>
</feature>
<gene>
    <name evidence="2" type="ORF">METZ01_LOCUS348361</name>
</gene>
<protein>
    <recommendedName>
        <fullName evidence="3">CoA transferase</fullName>
    </recommendedName>
</protein>